<dbReference type="GO" id="GO:0003720">
    <property type="term" value="F:telomerase activity"/>
    <property type="evidence" value="ECO:0007669"/>
    <property type="project" value="TreeGrafter"/>
</dbReference>
<proteinExistence type="predicted"/>
<reference evidence="4" key="1">
    <citation type="submission" date="2021-01" db="EMBL/GenBank/DDBJ databases">
        <authorList>
            <person name="Corre E."/>
            <person name="Pelletier E."/>
            <person name="Niang G."/>
            <person name="Scheremetjew M."/>
            <person name="Finn R."/>
            <person name="Kale V."/>
            <person name="Holt S."/>
            <person name="Cochrane G."/>
            <person name="Meng A."/>
            <person name="Brown T."/>
            <person name="Cohen L."/>
        </authorList>
    </citation>
    <scope>NUCLEOTIDE SEQUENCE</scope>
    <source>
        <strain evidence="4">CCMP1594</strain>
    </source>
</reference>
<dbReference type="PROSITE" id="PS50988">
    <property type="entry name" value="TROVE"/>
    <property type="match status" value="1"/>
</dbReference>
<dbReference type="Gene3D" id="2.130.10.10">
    <property type="entry name" value="YVTN repeat-like/Quinoprotein amine dehydrogenase"/>
    <property type="match status" value="4"/>
</dbReference>
<feature type="compositionally biased region" description="Acidic residues" evidence="2">
    <location>
        <begin position="2016"/>
        <end position="2036"/>
    </location>
</feature>
<feature type="domain" description="TROVE" evidence="3">
    <location>
        <begin position="1"/>
        <end position="388"/>
    </location>
</feature>
<dbReference type="SUPFAM" id="SSF52540">
    <property type="entry name" value="P-loop containing nucleoside triphosphate hydrolases"/>
    <property type="match status" value="1"/>
</dbReference>
<dbReference type="CDD" id="cd00200">
    <property type="entry name" value="WD40"/>
    <property type="match status" value="2"/>
</dbReference>
<dbReference type="InterPro" id="IPR036465">
    <property type="entry name" value="vWFA_dom_sf"/>
</dbReference>
<sequence>MSTRFLQRSLLNAVCASLIKEPNFSSGDSRSKTIVDLVNQLAKTTPEFILKLALYLRDDLNIRTTANFLLALASVHTECRPYLKLYVPATVRLPSDWIEVAKLVKKIPGRDIAGLPSALRNALEIKFQQFDEFSLAKYNKEKSVAKRNARDRESDMLSDSDDGGHVLETLKQMVRCLHIGTPVYHVMCLTGKRYPLDREEFHKSGLPGEFDDQRAGKRMKLQVPITWETQLSALGNKASTWETLLDDNKLPFMAMLRNLRNMIEAGISMDHHQKIMSILKDERAIARSRQFPFRFFSAYEAVDVDLNSLVAGPDGQLGFPKRTGQAGGKGKGGKGGAKGGKGGRGPPQPPKVTVPTVMPTAELLEQYRSALDTAVKLATMHNIRPIHGSTIVMCNVSEAMEVSASGARGMGASVRTVREVAMLLALMFKYSCEQCVFVLFDAVEGGHKIVHSLKDDFILKNMDQVKTLARQFDRRSRFPFAILNELLKDRKKVDNLVVLSDAMLGPGGENYEAENPLGTGGISAFLEKYRSLVNADLLYVSVDVAGNAGVSSEESDHPNNVALTGFSDSILRFVAERGEGQLEYIDRIKEVKGLKGHISYENGLSAVNTMTTDAPAVQTLVKTPDWQTLRVFISSTFRDMHGERAALTQRVFPALRRRLMQQGIRCHIVEVDLRWGITSDDAASGLTLSMCLNEVERCRPFFIGLLGERYGHHHLENYVVDKPESECFAWLKGFPPGRSVTELEMMQGALRDDIKGDSKAFFYLRKPQFKDQIPQYEREALSAFACEGPVEEAQMRDLKDRVRASQHKVSVRSYTCTYGGIVNGHPSTADLDNFCTAVIEDLWKAIRQTCPPALGVPSPVEQMRRSQERFQSGHTQVFSGRGKPLKQLLRFVYGVVNKDEEAHTVTVVTGDTGIGKSALLSKLVHSLQQSAGQTLHVFAHYIGAGPSSDTPTDILYHLACDIIEHFGLEFEAVQDYQKLCTLFPELLKTAAALGRLVIVLDNLDRLGHDDLPVLQVVVPENVRDELKVVVSCTPRAAALTALQTRQQTPQVLRLQSLDVEEREALVSDALDLFYKRLEGARRRSSLSPSAKKSPKPNQMAALIRKSGASRPLYLRFALDYLRMIGNFEKLTDQIRGLPSSVEALMDAVLVYLEGLCTPAVANAVLPLIAVSSPISGIKEADLRSVVDVPTHAVCSMLQALGGMLQCDEEESSVDFAHPMLLHAVCKRYVKTDLQQRAVHEKLYSYNKAICAEGGFKGAIPGRVRALLFHGMQSQAPCLLEVLSDLRFLECACVAGSAFPLMTALATVSERNPVAKRKLTEYYDMMLVHLPQIIHRPQLVFQVASNSPDNLAPATAAKKLEATGSWMKWENKDSEKGMCVQRMQGSSQKVLCCTFSPDGKWFACGGSDWVVRVYNVSTGKERLVLEGHQGNVNACAFNASGTLLASAGVDTEVRVWGAQDGGLALRARGHTKPIAGLAFGIKSDVLLTASDDCTVRVWDAAEKARPMLRVLKHHKRPVAAVRVHAGGQLFVTGSWDGVVKLWENVGPDAKVLQTLFTGLPALRDVGLAPTMVQTVACAAVDGRVRLYDMASQQEIVTLNDPVILGYKPNPTQSIAFSPKGDLVASCDVDGGFGVFRACTTGQTLVKVTGHSAAATAVSFAPSGKVLATVSADSEVKFWNSEKPQPTAVHGALCTGVHYAPDGAFVATCSWDGKVKVLDTSASRPSVQYTMWCCSPVLSVCVLPGNERVVSGSTQGKVQVWRVASGIGGAGDERGGSLVCEASAHDAPVGALATVRDCIVSGGWDGMLCLWRVTLQERLQLVWSKAAAHAAEITCLAVSPEGNLASGCMGLEMKMWLLQGGGAGSSDTPEGELSFQEKAVVEHPGWVCALQWVPERPGSLVSVTASGDISLWNAAQRSQGIKCIGSLTARPHAMRLLDADRVAVSCKDRSVRVLRIEDQSLREECIFFLKAPCLALDVFMFKTGLRIACADQFGNVELLSPVFVEAPVALEGDHTADEESLGEESEEYSDDFEEPESLEAEKGPAVEDVEDGLPLLHYRGHPRMTRQQQTRNLMGAMAALGWI</sequence>
<dbReference type="Pfam" id="PF05731">
    <property type="entry name" value="TROVE"/>
    <property type="match status" value="2"/>
</dbReference>
<dbReference type="InterPro" id="IPR025139">
    <property type="entry name" value="DUF4062"/>
</dbReference>
<dbReference type="SUPFAM" id="SSF140864">
    <property type="entry name" value="TROVE domain-like"/>
    <property type="match status" value="1"/>
</dbReference>
<dbReference type="Pfam" id="PF13271">
    <property type="entry name" value="DUF4062"/>
    <property type="match status" value="1"/>
</dbReference>
<dbReference type="InterPro" id="IPR001680">
    <property type="entry name" value="WD40_rpt"/>
</dbReference>
<evidence type="ECO:0000256" key="2">
    <source>
        <dbReference type="SAM" id="MobiDB-lite"/>
    </source>
</evidence>
<feature type="repeat" description="WD" evidence="1">
    <location>
        <begin position="1510"/>
        <end position="1542"/>
    </location>
</feature>
<dbReference type="InterPro" id="IPR041664">
    <property type="entry name" value="AAA_16"/>
</dbReference>
<feature type="compositionally biased region" description="Gly residues" evidence="2">
    <location>
        <begin position="325"/>
        <end position="345"/>
    </location>
</feature>
<keyword evidence="1" id="KW-0853">WD repeat</keyword>
<dbReference type="SUPFAM" id="SSF50960">
    <property type="entry name" value="TolB, C-terminal domain"/>
    <property type="match status" value="1"/>
</dbReference>
<dbReference type="PANTHER" id="PTHR44791:SF1">
    <property type="entry name" value="TELOMERASE PROTEIN COMPONENT 1"/>
    <property type="match status" value="1"/>
</dbReference>
<feature type="region of interest" description="Disordered" evidence="2">
    <location>
        <begin position="2011"/>
        <end position="2043"/>
    </location>
</feature>
<dbReference type="InterPro" id="IPR008858">
    <property type="entry name" value="TROVE_dom"/>
</dbReference>
<gene>
    <name evidence="4" type="ORF">EGYM00163_LOCUS39453</name>
</gene>
<dbReference type="GO" id="GO:0005697">
    <property type="term" value="C:telomerase holoenzyme complex"/>
    <property type="evidence" value="ECO:0007669"/>
    <property type="project" value="TreeGrafter"/>
</dbReference>
<dbReference type="PROSITE" id="PS50294">
    <property type="entry name" value="WD_REPEATS_REGION"/>
    <property type="match status" value="4"/>
</dbReference>
<dbReference type="SMART" id="SM00320">
    <property type="entry name" value="WD40"/>
    <property type="match status" value="13"/>
</dbReference>
<dbReference type="Gene3D" id="3.40.50.300">
    <property type="entry name" value="P-loop containing nucleotide triphosphate hydrolases"/>
    <property type="match status" value="1"/>
</dbReference>
<name>A0A7S4G7Z1_9EUGL</name>
<organism evidence="4">
    <name type="scientific">Eutreptiella gymnastica</name>
    <dbReference type="NCBI Taxonomy" id="73025"/>
    <lineage>
        <taxon>Eukaryota</taxon>
        <taxon>Discoba</taxon>
        <taxon>Euglenozoa</taxon>
        <taxon>Euglenida</taxon>
        <taxon>Spirocuta</taxon>
        <taxon>Euglenophyceae</taxon>
        <taxon>Eutreptiales</taxon>
        <taxon>Eutreptiaceae</taxon>
        <taxon>Eutreptiella</taxon>
    </lineage>
</organism>
<dbReference type="Gene3D" id="3.40.50.410">
    <property type="entry name" value="von Willebrand factor, type A domain"/>
    <property type="match status" value="1"/>
</dbReference>
<evidence type="ECO:0000256" key="1">
    <source>
        <dbReference type="PROSITE-ProRule" id="PRU00221"/>
    </source>
</evidence>
<dbReference type="PROSITE" id="PS50082">
    <property type="entry name" value="WD_REPEATS_2"/>
    <property type="match status" value="5"/>
</dbReference>
<dbReference type="SUPFAM" id="SSF53300">
    <property type="entry name" value="vWA-like"/>
    <property type="match status" value="1"/>
</dbReference>
<dbReference type="InterPro" id="IPR015943">
    <property type="entry name" value="WD40/YVTN_repeat-like_dom_sf"/>
</dbReference>
<dbReference type="InterPro" id="IPR052652">
    <property type="entry name" value="Telomerase_Complex_Comp"/>
</dbReference>
<dbReference type="GO" id="GO:0070034">
    <property type="term" value="F:telomerase RNA binding"/>
    <property type="evidence" value="ECO:0007669"/>
    <property type="project" value="TreeGrafter"/>
</dbReference>
<dbReference type="EMBL" id="HBJA01114565">
    <property type="protein sequence ID" value="CAE0828184.1"/>
    <property type="molecule type" value="Transcribed_RNA"/>
</dbReference>
<dbReference type="SUPFAM" id="SSF50978">
    <property type="entry name" value="WD40 repeat-like"/>
    <property type="match status" value="2"/>
</dbReference>
<dbReference type="Pfam" id="PF00400">
    <property type="entry name" value="WD40"/>
    <property type="match status" value="6"/>
</dbReference>
<feature type="repeat" description="WD" evidence="1">
    <location>
        <begin position="1466"/>
        <end position="1498"/>
    </location>
</feature>
<dbReference type="InterPro" id="IPR036322">
    <property type="entry name" value="WD40_repeat_dom_sf"/>
</dbReference>
<accession>A0A7S4G7Z1</accession>
<dbReference type="InterPro" id="IPR027417">
    <property type="entry name" value="P-loop_NTPase"/>
</dbReference>
<feature type="repeat" description="WD" evidence="1">
    <location>
        <begin position="1424"/>
        <end position="1465"/>
    </location>
</feature>
<dbReference type="GO" id="GO:0000722">
    <property type="term" value="P:telomere maintenance via recombination"/>
    <property type="evidence" value="ECO:0007669"/>
    <property type="project" value="TreeGrafter"/>
</dbReference>
<dbReference type="InterPro" id="IPR037214">
    <property type="entry name" value="TROVE_dom_sf"/>
</dbReference>
<dbReference type="Pfam" id="PF13191">
    <property type="entry name" value="AAA_16"/>
    <property type="match status" value="1"/>
</dbReference>
<evidence type="ECO:0000259" key="3">
    <source>
        <dbReference type="PROSITE" id="PS50988"/>
    </source>
</evidence>
<feature type="region of interest" description="Disordered" evidence="2">
    <location>
        <begin position="315"/>
        <end position="352"/>
    </location>
</feature>
<dbReference type="PANTHER" id="PTHR44791">
    <property type="entry name" value="TELOMERASE PROTEIN COMPONENT 1 TEP1"/>
    <property type="match status" value="1"/>
</dbReference>
<evidence type="ECO:0000313" key="4">
    <source>
        <dbReference type="EMBL" id="CAE0828184.1"/>
    </source>
</evidence>
<protein>
    <recommendedName>
        <fullName evidence="3">TROVE domain-containing protein</fullName>
    </recommendedName>
</protein>
<feature type="repeat" description="WD" evidence="1">
    <location>
        <begin position="1382"/>
        <end position="1423"/>
    </location>
</feature>
<feature type="repeat" description="WD" evidence="1">
    <location>
        <begin position="1646"/>
        <end position="1687"/>
    </location>
</feature>